<evidence type="ECO:0000313" key="3">
    <source>
        <dbReference type="EMBL" id="MEQ4481150.1"/>
    </source>
</evidence>
<feature type="region of interest" description="Disordered" evidence="1">
    <location>
        <begin position="428"/>
        <end position="447"/>
    </location>
</feature>
<organism evidence="3 4">
    <name type="scientific">Cohnella silvisoli</name>
    <dbReference type="NCBI Taxonomy" id="2873699"/>
    <lineage>
        <taxon>Bacteria</taxon>
        <taxon>Bacillati</taxon>
        <taxon>Bacillota</taxon>
        <taxon>Bacilli</taxon>
        <taxon>Bacillales</taxon>
        <taxon>Paenibacillaceae</taxon>
        <taxon>Cohnella</taxon>
    </lineage>
</organism>
<evidence type="ECO:0000256" key="1">
    <source>
        <dbReference type="SAM" id="MobiDB-lite"/>
    </source>
</evidence>
<feature type="region of interest" description="Disordered" evidence="1">
    <location>
        <begin position="340"/>
        <end position="374"/>
    </location>
</feature>
<keyword evidence="4" id="KW-1185">Reference proteome</keyword>
<dbReference type="RefSeq" id="WP_304518380.1">
    <property type="nucleotide sequence ID" value="NZ_JAIOAP010000001.1"/>
</dbReference>
<feature type="compositionally biased region" description="Gly residues" evidence="1">
    <location>
        <begin position="355"/>
        <end position="364"/>
    </location>
</feature>
<dbReference type="InterPro" id="IPR000421">
    <property type="entry name" value="FA58C"/>
</dbReference>
<feature type="domain" description="F5/8 type C" evidence="2">
    <location>
        <begin position="51"/>
        <end position="158"/>
    </location>
</feature>
<feature type="compositionally biased region" description="Low complexity" evidence="1">
    <location>
        <begin position="365"/>
        <end position="374"/>
    </location>
</feature>
<gene>
    <name evidence="3" type="ORF">QJS35_01940</name>
</gene>
<dbReference type="SUPFAM" id="SSF49785">
    <property type="entry name" value="Galactose-binding domain-like"/>
    <property type="match status" value="1"/>
</dbReference>
<proteinExistence type="predicted"/>
<dbReference type="Gene3D" id="2.60.120.260">
    <property type="entry name" value="Galactose-binding domain-like"/>
    <property type="match status" value="1"/>
</dbReference>
<dbReference type="EMBL" id="JASKHM010000001">
    <property type="protein sequence ID" value="MEQ4481150.1"/>
    <property type="molecule type" value="Genomic_DNA"/>
</dbReference>
<name>A0ABV1KMH8_9BACL</name>
<dbReference type="Proteomes" id="UP001493487">
    <property type="component" value="Unassembled WGS sequence"/>
</dbReference>
<protein>
    <submittedName>
        <fullName evidence="3">Discoidin domain-containing protein</fullName>
    </submittedName>
</protein>
<dbReference type="Pfam" id="PF00754">
    <property type="entry name" value="F5_F8_type_C"/>
    <property type="match status" value="1"/>
</dbReference>
<sequence>MIRTFGAMTGLSNQPAGLDVGLPSGLTNFFGDGSDGAFNPATILSTGTTAPNGGTVANLWDMNAGTSFTTGSLPSGANNVAFQTDFGAPTLISNFQLYNAQSTAGGDRVCALQSSTDGSSWTQRGTATVSGGAAGNVSFNGANTIARYWRLATTATGGPGAVTCQGSTINYISGDTQTSQVWRIMYPVTIHSGICIKQFSSLTLPAGYEITTDNPCRGLIIYCTGSVSNPGAISMTSKAGFGNDNISPLILSKVKSDLTTKTIQKYFQLTTVFEALKGGAGGNGGAGGAGIFSAGAGGAGGNGRINSGGYGGGGGGGGGGSAAGGQGGAISFAELGGGIGGKQGSSSTPTPSKGCLGGGGGGAGSTPSASSGGDGGNATNCGVGAGGGGGGGSVNGSTAASPSGFAGGLILVICKGNVTNSGTISANGTQGGDGAVSGGAQSGGGGGGGGTGGGVVGIFYGGTYSNTGSITVSGGGAGNAGAANGGNAGLPGTSGSVGTIVTQKIA</sequence>
<dbReference type="InterPro" id="IPR008979">
    <property type="entry name" value="Galactose-bd-like_sf"/>
</dbReference>
<accession>A0ABV1KMH8</accession>
<comment type="caution">
    <text evidence="3">The sequence shown here is derived from an EMBL/GenBank/DDBJ whole genome shotgun (WGS) entry which is preliminary data.</text>
</comment>
<reference evidence="3 4" key="1">
    <citation type="journal article" date="2023" name="Genome Announc.">
        <title>Pan-Genome Analyses of the Genus Cohnella and Proposal of the Novel Species Cohnella silvisoli sp. nov., Isolated from Forest Soil.</title>
        <authorList>
            <person name="Wang C."/>
            <person name="Mao L."/>
            <person name="Bao G."/>
            <person name="Zhu H."/>
        </authorList>
    </citation>
    <scope>NUCLEOTIDE SEQUENCE [LARGE SCALE GENOMIC DNA]</scope>
    <source>
        <strain evidence="3 4">NL03-T5-1</strain>
    </source>
</reference>
<evidence type="ECO:0000313" key="4">
    <source>
        <dbReference type="Proteomes" id="UP001493487"/>
    </source>
</evidence>
<evidence type="ECO:0000259" key="2">
    <source>
        <dbReference type="Pfam" id="PF00754"/>
    </source>
</evidence>
<feature type="compositionally biased region" description="Gly residues" evidence="1">
    <location>
        <begin position="429"/>
        <end position="447"/>
    </location>
</feature>